<gene>
    <name evidence="1" type="ORF">BJ970_003033</name>
</gene>
<dbReference type="AlphaFoldDB" id="A0A840QAA9"/>
<comment type="caution">
    <text evidence="1">The sequence shown here is derived from an EMBL/GenBank/DDBJ whole genome shotgun (WGS) entry which is preliminary data.</text>
</comment>
<reference evidence="1 2" key="1">
    <citation type="submission" date="2020-08" db="EMBL/GenBank/DDBJ databases">
        <title>Sequencing the genomes of 1000 actinobacteria strains.</title>
        <authorList>
            <person name="Klenk H.-P."/>
        </authorList>
    </citation>
    <scope>NUCLEOTIDE SEQUENCE [LARGE SCALE GENOMIC DNA]</scope>
    <source>
        <strain evidence="1 2">DSM 45584</strain>
    </source>
</reference>
<evidence type="ECO:0000313" key="1">
    <source>
        <dbReference type="EMBL" id="MBB5155499.1"/>
    </source>
</evidence>
<dbReference type="RefSeq" id="WP_184726825.1">
    <property type="nucleotide sequence ID" value="NZ_JACHIW010000001.1"/>
</dbReference>
<evidence type="ECO:0000313" key="2">
    <source>
        <dbReference type="Proteomes" id="UP000584374"/>
    </source>
</evidence>
<keyword evidence="2" id="KW-1185">Reference proteome</keyword>
<sequence>MSLEVSEPLVSVGVDEDVAVGLGVVGETGCDGDVCDGRVDAGGAGGRQGPGPGPGGVGVCVGIPVGVSLLGTTCDVVSLVVEDRGDVSLLLIGGGGSSGGGDP</sequence>
<organism evidence="1 2">
    <name type="scientific">Saccharopolyspora phatthalungensis</name>
    <dbReference type="NCBI Taxonomy" id="664693"/>
    <lineage>
        <taxon>Bacteria</taxon>
        <taxon>Bacillati</taxon>
        <taxon>Actinomycetota</taxon>
        <taxon>Actinomycetes</taxon>
        <taxon>Pseudonocardiales</taxon>
        <taxon>Pseudonocardiaceae</taxon>
        <taxon>Saccharopolyspora</taxon>
    </lineage>
</organism>
<dbReference type="Proteomes" id="UP000584374">
    <property type="component" value="Unassembled WGS sequence"/>
</dbReference>
<dbReference type="EMBL" id="JACHIW010000001">
    <property type="protein sequence ID" value="MBB5155499.1"/>
    <property type="molecule type" value="Genomic_DNA"/>
</dbReference>
<name>A0A840QAA9_9PSEU</name>
<accession>A0A840QAA9</accession>
<proteinExistence type="predicted"/>
<protein>
    <submittedName>
        <fullName evidence="1">Uncharacterized protein</fullName>
    </submittedName>
</protein>